<keyword evidence="1" id="KW-0812">Transmembrane</keyword>
<organism evidence="2 3">
    <name type="scientific">Heliorestis acidaminivorans</name>
    <dbReference type="NCBI Taxonomy" id="553427"/>
    <lineage>
        <taxon>Bacteria</taxon>
        <taxon>Bacillati</taxon>
        <taxon>Bacillota</taxon>
        <taxon>Clostridia</taxon>
        <taxon>Eubacteriales</taxon>
        <taxon>Heliobacteriaceae</taxon>
        <taxon>Heliorestis</taxon>
    </lineage>
</organism>
<protein>
    <submittedName>
        <fullName evidence="2">Uncharacterized protein</fullName>
    </submittedName>
</protein>
<name>A0A6I0EW63_9FIRM</name>
<sequence>MGQANHDTKTEKKSPHPWGWIPFLIILTLFATFAFGPVVAYQGQPYLMDMKVVEPQTTAQKEVLAAVEKALDTRFTALVEEEPALLATAFGSYGTANALQEEILHFPIVLEMLQAEGLEENPEIYLMPYAIDVKGHQAHVIFEYLTLFESRQMQGAHVWDLVKTEAGWKVVGDSSFIDSSTSSRVSQVARSFLTSLKFGHNHALQGPWKGNPDLLAQMTEETVSVLAGQGGSWEVLSVTLFGNHGSSHIPYADMADASRVIVQNAETEERYVMVLARIDEATGIMGAPKWTVIGFVAEQELLDL</sequence>
<dbReference type="RefSeq" id="WP_151618889.1">
    <property type="nucleotide sequence ID" value="NZ_WBXO01000002.1"/>
</dbReference>
<keyword evidence="1" id="KW-0472">Membrane</keyword>
<reference evidence="2 3" key="1">
    <citation type="submission" date="2019-10" db="EMBL/GenBank/DDBJ databases">
        <title>Whole-genome sequence of the extremophile Heliorestis acidaminivorans DSM 24790.</title>
        <authorList>
            <person name="Kyndt J.A."/>
            <person name="Meyer T.E."/>
        </authorList>
    </citation>
    <scope>NUCLEOTIDE SEQUENCE [LARGE SCALE GENOMIC DNA]</scope>
    <source>
        <strain evidence="2 3">DSM 24790</strain>
    </source>
</reference>
<feature type="transmembrane region" description="Helical" evidence="1">
    <location>
        <begin position="20"/>
        <end position="41"/>
    </location>
</feature>
<keyword evidence="3" id="KW-1185">Reference proteome</keyword>
<dbReference type="Proteomes" id="UP000468766">
    <property type="component" value="Unassembled WGS sequence"/>
</dbReference>
<dbReference type="OrthoDB" id="2079565at2"/>
<proteinExistence type="predicted"/>
<dbReference type="AlphaFoldDB" id="A0A6I0EW63"/>
<comment type="caution">
    <text evidence="2">The sequence shown here is derived from an EMBL/GenBank/DDBJ whole genome shotgun (WGS) entry which is preliminary data.</text>
</comment>
<evidence type="ECO:0000313" key="3">
    <source>
        <dbReference type="Proteomes" id="UP000468766"/>
    </source>
</evidence>
<evidence type="ECO:0000313" key="2">
    <source>
        <dbReference type="EMBL" id="KAB2953849.1"/>
    </source>
</evidence>
<accession>A0A6I0EW63</accession>
<dbReference type="EMBL" id="WBXO01000002">
    <property type="protein sequence ID" value="KAB2953849.1"/>
    <property type="molecule type" value="Genomic_DNA"/>
</dbReference>
<evidence type="ECO:0000256" key="1">
    <source>
        <dbReference type="SAM" id="Phobius"/>
    </source>
</evidence>
<keyword evidence="1" id="KW-1133">Transmembrane helix</keyword>
<gene>
    <name evidence="2" type="ORF">F9B85_04335</name>
</gene>